<dbReference type="InterPro" id="IPR046947">
    <property type="entry name" value="LytR-like"/>
</dbReference>
<name>A0A847SPY9_9BACT</name>
<dbReference type="Pfam" id="PF04397">
    <property type="entry name" value="LytTR"/>
    <property type="match status" value="1"/>
</dbReference>
<evidence type="ECO:0000259" key="3">
    <source>
        <dbReference type="PROSITE" id="PS50930"/>
    </source>
</evidence>
<evidence type="ECO:0000313" key="4">
    <source>
        <dbReference type="EMBL" id="NLR81485.1"/>
    </source>
</evidence>
<proteinExistence type="predicted"/>
<gene>
    <name evidence="4" type="ORF">HGH91_22855</name>
</gene>
<dbReference type="GO" id="GO:0000156">
    <property type="term" value="F:phosphorelay response regulator activity"/>
    <property type="evidence" value="ECO:0007669"/>
    <property type="project" value="InterPro"/>
</dbReference>
<accession>A0A847SPY9</accession>
<keyword evidence="5" id="KW-1185">Reference proteome</keyword>
<dbReference type="Pfam" id="PF00072">
    <property type="entry name" value="Response_reg"/>
    <property type="match status" value="1"/>
</dbReference>
<sequence>MHVLKCMIVDDEPLPLQLLADYVKKTPFLELVGTYNNPLDALNAVQQQQVDLVFLDIQMPELTGIAFTELVGDKCSVIFTTAYRNFALEGYELNVVDYLLKPIAFDRFLKAAGKALQLVSPAPAIAAAAIPATPVLFVKSDYKLVKIAVPDILYIEGLKEYIAIHTMTGKIVTLQNIKKMETVLPAAQFARVHRSFIVALNKIDAIERNMIHIKNDVIPIGELYKAAFMKQISGSSL</sequence>
<dbReference type="SMART" id="SM00850">
    <property type="entry name" value="LytTR"/>
    <property type="match status" value="1"/>
</dbReference>
<dbReference type="RefSeq" id="WP_168741117.1">
    <property type="nucleotide sequence ID" value="NZ_JABAHZ010000006.1"/>
</dbReference>
<dbReference type="Gene3D" id="3.40.50.2300">
    <property type="match status" value="1"/>
</dbReference>
<feature type="domain" description="HTH LytTR-type" evidence="3">
    <location>
        <begin position="136"/>
        <end position="208"/>
    </location>
</feature>
<keyword evidence="1" id="KW-0597">Phosphoprotein</keyword>
<dbReference type="Proteomes" id="UP000552864">
    <property type="component" value="Unassembled WGS sequence"/>
</dbReference>
<organism evidence="4 5">
    <name type="scientific">Chitinophaga eiseniae</name>
    <dbReference type="NCBI Taxonomy" id="634771"/>
    <lineage>
        <taxon>Bacteria</taxon>
        <taxon>Pseudomonadati</taxon>
        <taxon>Bacteroidota</taxon>
        <taxon>Chitinophagia</taxon>
        <taxon>Chitinophagales</taxon>
        <taxon>Chitinophagaceae</taxon>
        <taxon>Chitinophaga</taxon>
    </lineage>
</organism>
<dbReference type="EMBL" id="JABAHZ010000006">
    <property type="protein sequence ID" value="NLR81485.1"/>
    <property type="molecule type" value="Genomic_DNA"/>
</dbReference>
<dbReference type="GO" id="GO:0003677">
    <property type="term" value="F:DNA binding"/>
    <property type="evidence" value="ECO:0007669"/>
    <property type="project" value="InterPro"/>
</dbReference>
<evidence type="ECO:0000259" key="2">
    <source>
        <dbReference type="PROSITE" id="PS50110"/>
    </source>
</evidence>
<dbReference type="AlphaFoldDB" id="A0A847SPY9"/>
<protein>
    <submittedName>
        <fullName evidence="4">Response regulator transcription factor</fullName>
    </submittedName>
</protein>
<dbReference type="Gene3D" id="2.40.50.1020">
    <property type="entry name" value="LytTr DNA-binding domain"/>
    <property type="match status" value="1"/>
</dbReference>
<feature type="modified residue" description="4-aspartylphosphate" evidence="1">
    <location>
        <position position="56"/>
    </location>
</feature>
<dbReference type="SMART" id="SM00448">
    <property type="entry name" value="REC"/>
    <property type="match status" value="1"/>
</dbReference>
<dbReference type="InterPro" id="IPR007492">
    <property type="entry name" value="LytTR_DNA-bd_dom"/>
</dbReference>
<dbReference type="InterPro" id="IPR011006">
    <property type="entry name" value="CheY-like_superfamily"/>
</dbReference>
<reference evidence="4 5" key="1">
    <citation type="submission" date="2020-04" db="EMBL/GenBank/DDBJ databases">
        <authorList>
            <person name="Yin C."/>
        </authorList>
    </citation>
    <scope>NUCLEOTIDE SEQUENCE [LARGE SCALE GENOMIC DNA]</scope>
    <source>
        <strain evidence="4 5">Ak56</strain>
    </source>
</reference>
<dbReference type="PROSITE" id="PS50110">
    <property type="entry name" value="RESPONSE_REGULATORY"/>
    <property type="match status" value="1"/>
</dbReference>
<dbReference type="PROSITE" id="PS50930">
    <property type="entry name" value="HTH_LYTTR"/>
    <property type="match status" value="1"/>
</dbReference>
<dbReference type="SUPFAM" id="SSF52172">
    <property type="entry name" value="CheY-like"/>
    <property type="match status" value="1"/>
</dbReference>
<dbReference type="PANTHER" id="PTHR37299:SF1">
    <property type="entry name" value="STAGE 0 SPORULATION PROTEIN A HOMOLOG"/>
    <property type="match status" value="1"/>
</dbReference>
<comment type="caution">
    <text evidence="4">The sequence shown here is derived from an EMBL/GenBank/DDBJ whole genome shotgun (WGS) entry which is preliminary data.</text>
</comment>
<evidence type="ECO:0000256" key="1">
    <source>
        <dbReference type="PROSITE-ProRule" id="PRU00169"/>
    </source>
</evidence>
<dbReference type="InterPro" id="IPR001789">
    <property type="entry name" value="Sig_transdc_resp-reg_receiver"/>
</dbReference>
<dbReference type="PANTHER" id="PTHR37299">
    <property type="entry name" value="TRANSCRIPTIONAL REGULATOR-RELATED"/>
    <property type="match status" value="1"/>
</dbReference>
<feature type="domain" description="Response regulatory" evidence="2">
    <location>
        <begin position="5"/>
        <end position="116"/>
    </location>
</feature>
<evidence type="ECO:0000313" key="5">
    <source>
        <dbReference type="Proteomes" id="UP000552864"/>
    </source>
</evidence>